<gene>
    <name evidence="4" type="ORF">GCM10011309_22980</name>
</gene>
<dbReference type="PANTHER" id="PTHR43080">
    <property type="entry name" value="CBS DOMAIN-CONTAINING PROTEIN CBSX3, MITOCHONDRIAL"/>
    <property type="match status" value="1"/>
</dbReference>
<dbReference type="CDD" id="cd04623">
    <property type="entry name" value="CBS_pair_bac_euk"/>
    <property type="match status" value="1"/>
</dbReference>
<feature type="domain" description="CBS" evidence="3">
    <location>
        <begin position="10"/>
        <end position="70"/>
    </location>
</feature>
<evidence type="ECO:0000313" key="5">
    <source>
        <dbReference type="Proteomes" id="UP000600865"/>
    </source>
</evidence>
<dbReference type="AlphaFoldDB" id="A0A918KQ15"/>
<sequence length="143" mass="15482">MTIKSILDAKSHDIYSVSHGAKLREAIALLNEKNVGVVLITDDAGKLAGILSERDIVRRSLLQETGFRDEAVTKSMTKDVFTVGPDATVDDVMEIMTTSRIRHVPVLDGDKITGVISIGDVVKRKIADAENEAAAMRDYITAG</sequence>
<accession>A0A918KQ15</accession>
<evidence type="ECO:0000259" key="3">
    <source>
        <dbReference type="PROSITE" id="PS51371"/>
    </source>
</evidence>
<dbReference type="RefSeq" id="WP_189585978.1">
    <property type="nucleotide sequence ID" value="NZ_BMYV01000002.1"/>
</dbReference>
<dbReference type="Pfam" id="PF00571">
    <property type="entry name" value="CBS"/>
    <property type="match status" value="2"/>
</dbReference>
<dbReference type="InterPro" id="IPR000644">
    <property type="entry name" value="CBS_dom"/>
</dbReference>
<dbReference type="InterPro" id="IPR051257">
    <property type="entry name" value="Diverse_CBS-Domain"/>
</dbReference>
<organism evidence="4 5">
    <name type="scientific">Litorimonas cladophorae</name>
    <dbReference type="NCBI Taxonomy" id="1220491"/>
    <lineage>
        <taxon>Bacteria</taxon>
        <taxon>Pseudomonadati</taxon>
        <taxon>Pseudomonadota</taxon>
        <taxon>Alphaproteobacteria</taxon>
        <taxon>Maricaulales</taxon>
        <taxon>Robiginitomaculaceae</taxon>
    </lineage>
</organism>
<evidence type="ECO:0000256" key="1">
    <source>
        <dbReference type="ARBA" id="ARBA00023122"/>
    </source>
</evidence>
<feature type="domain" description="CBS" evidence="3">
    <location>
        <begin position="76"/>
        <end position="132"/>
    </location>
</feature>
<dbReference type="EMBL" id="BMYV01000002">
    <property type="protein sequence ID" value="GGX72110.1"/>
    <property type="molecule type" value="Genomic_DNA"/>
</dbReference>
<dbReference type="SUPFAM" id="SSF54631">
    <property type="entry name" value="CBS-domain pair"/>
    <property type="match status" value="1"/>
</dbReference>
<dbReference type="PANTHER" id="PTHR43080:SF2">
    <property type="entry name" value="CBS DOMAIN-CONTAINING PROTEIN"/>
    <property type="match status" value="1"/>
</dbReference>
<evidence type="ECO:0000313" key="4">
    <source>
        <dbReference type="EMBL" id="GGX72110.1"/>
    </source>
</evidence>
<reference evidence="4 5" key="1">
    <citation type="journal article" date="2014" name="Int. J. Syst. Evol. Microbiol.">
        <title>Complete genome sequence of Corynebacterium casei LMG S-19264T (=DSM 44701T), isolated from a smear-ripened cheese.</title>
        <authorList>
            <consortium name="US DOE Joint Genome Institute (JGI-PGF)"/>
            <person name="Walter F."/>
            <person name="Albersmeier A."/>
            <person name="Kalinowski J."/>
            <person name="Ruckert C."/>
        </authorList>
    </citation>
    <scope>NUCLEOTIDE SEQUENCE [LARGE SCALE GENOMIC DNA]</scope>
    <source>
        <strain evidence="4 5">KCTC 23968</strain>
    </source>
</reference>
<evidence type="ECO:0000256" key="2">
    <source>
        <dbReference type="PROSITE-ProRule" id="PRU00703"/>
    </source>
</evidence>
<protein>
    <submittedName>
        <fullName evidence="4">Inosine-5-monophosphate dehydrogenase</fullName>
    </submittedName>
</protein>
<keyword evidence="5" id="KW-1185">Reference proteome</keyword>
<comment type="caution">
    <text evidence="4">The sequence shown here is derived from an EMBL/GenBank/DDBJ whole genome shotgun (WGS) entry which is preliminary data.</text>
</comment>
<dbReference type="Proteomes" id="UP000600865">
    <property type="component" value="Unassembled WGS sequence"/>
</dbReference>
<proteinExistence type="predicted"/>
<dbReference type="InterPro" id="IPR046342">
    <property type="entry name" value="CBS_dom_sf"/>
</dbReference>
<dbReference type="Gene3D" id="3.10.580.10">
    <property type="entry name" value="CBS-domain"/>
    <property type="match status" value="1"/>
</dbReference>
<name>A0A918KQ15_9PROT</name>
<dbReference type="PROSITE" id="PS51371">
    <property type="entry name" value="CBS"/>
    <property type="match status" value="2"/>
</dbReference>
<keyword evidence="1 2" id="KW-0129">CBS domain</keyword>
<dbReference type="SMART" id="SM00116">
    <property type="entry name" value="CBS"/>
    <property type="match status" value="2"/>
</dbReference>
<dbReference type="InterPro" id="IPR044725">
    <property type="entry name" value="CBSX3_CBS_dom"/>
</dbReference>